<organism evidence="3 6">
    <name type="scientific">Fervidobacterium pennivorans</name>
    <dbReference type="NCBI Taxonomy" id="93466"/>
    <lineage>
        <taxon>Bacteria</taxon>
        <taxon>Thermotogati</taxon>
        <taxon>Thermotogota</taxon>
        <taxon>Thermotogae</taxon>
        <taxon>Thermotogales</taxon>
        <taxon>Fervidobacteriaceae</taxon>
        <taxon>Fervidobacterium</taxon>
    </lineage>
</organism>
<dbReference type="GO" id="GO:0051213">
    <property type="term" value="F:dioxygenase activity"/>
    <property type="evidence" value="ECO:0007669"/>
    <property type="project" value="UniProtKB-KW"/>
</dbReference>
<protein>
    <recommendedName>
        <fullName evidence="2">MEMO1 family protein ENT72_01465</fullName>
    </recommendedName>
</protein>
<dbReference type="PANTHER" id="PTHR11060:SF0">
    <property type="entry name" value="PROTEIN MEMO1"/>
    <property type="match status" value="1"/>
</dbReference>
<dbReference type="Pfam" id="PF01875">
    <property type="entry name" value="Memo"/>
    <property type="match status" value="1"/>
</dbReference>
<gene>
    <name evidence="4" type="primary">amrB</name>
    <name evidence="5" type="ORF">ENT72_01465</name>
    <name evidence="4" type="ORF">ENU12_05565</name>
    <name evidence="3" type="ORF">JM64_05725</name>
</gene>
<dbReference type="Gene3D" id="3.40.830.10">
    <property type="entry name" value="LigB-like"/>
    <property type="match status" value="1"/>
</dbReference>
<dbReference type="EMBL" id="DTBH01000124">
    <property type="protein sequence ID" value="HGQ77363.1"/>
    <property type="molecule type" value="Genomic_DNA"/>
</dbReference>
<dbReference type="EMBL" id="DSZT01000047">
    <property type="protein sequence ID" value="HGU41583.1"/>
    <property type="molecule type" value="Genomic_DNA"/>
</dbReference>
<dbReference type="PANTHER" id="PTHR11060">
    <property type="entry name" value="PROTEIN MEMO1"/>
    <property type="match status" value="1"/>
</dbReference>
<keyword evidence="3" id="KW-0223">Dioxygenase</keyword>
<accession>A0A172T3T8</accession>
<dbReference type="InterPro" id="IPR002737">
    <property type="entry name" value="MEMO1_fam"/>
</dbReference>
<proteinExistence type="inferred from homology"/>
<dbReference type="OrthoDB" id="9785549at2"/>
<dbReference type="NCBIfam" id="TIGR04336">
    <property type="entry name" value="AmmeMemoSam_B"/>
    <property type="match status" value="1"/>
</dbReference>
<evidence type="ECO:0000256" key="1">
    <source>
        <dbReference type="ARBA" id="ARBA00006315"/>
    </source>
</evidence>
<dbReference type="PATRIC" id="fig|93466.3.peg.1216"/>
<dbReference type="EMBL" id="CP011393">
    <property type="protein sequence ID" value="ANE41513.1"/>
    <property type="molecule type" value="Genomic_DNA"/>
</dbReference>
<evidence type="ECO:0000313" key="6">
    <source>
        <dbReference type="Proteomes" id="UP000077096"/>
    </source>
</evidence>
<reference evidence="3 6" key="1">
    <citation type="submission" date="2014-08" db="EMBL/GenBank/DDBJ databases">
        <title>Fervidobacterium pennivorans DYC genome.</title>
        <authorList>
            <person name="Wushke S."/>
        </authorList>
    </citation>
    <scope>NUCLEOTIDE SEQUENCE [LARGE SCALE GENOMIC DNA]</scope>
    <source>
        <strain evidence="3 6">DYC</strain>
    </source>
</reference>
<dbReference type="Proteomes" id="UP000077096">
    <property type="component" value="Chromosome"/>
</dbReference>
<dbReference type="CDD" id="cd07361">
    <property type="entry name" value="MEMO_like"/>
    <property type="match status" value="1"/>
</dbReference>
<evidence type="ECO:0000313" key="4">
    <source>
        <dbReference type="EMBL" id="HGQ77363.1"/>
    </source>
</evidence>
<sequence>MNRRPVVAGKFYPGTPNQLTSMCEAFLGSEKPKNRLEKPLGLILPHAGYIYSGKTAGLGIKKAVEFGKPSNIIILGPNHTGYGASVSVWKEGEWFVPNGSVRVNSIIAEEIIDGKIIEEDESAHLYEHSIEVQLPLLIHAFGEFQIVPICMMDQRLTKARFIAERIRKILEKYPDTLVVASSDFNHYDPHELTMKKDEIAITRIISNDLEGLYEDLKKYDITMCGPGPVAVVRSLFENAELVYHTTSAEFSQDFSYTVGYASFILW</sequence>
<comment type="similarity">
    <text evidence="1 2">Belongs to the MEMO1 family.</text>
</comment>
<evidence type="ECO:0000313" key="5">
    <source>
        <dbReference type="EMBL" id="HGU41583.1"/>
    </source>
</evidence>
<dbReference type="OMA" id="EQEAQYG"/>
<dbReference type="HAMAP" id="MF_00055">
    <property type="entry name" value="MEMO1"/>
    <property type="match status" value="1"/>
</dbReference>
<evidence type="ECO:0000256" key="2">
    <source>
        <dbReference type="HAMAP-Rule" id="MF_00055"/>
    </source>
</evidence>
<keyword evidence="3" id="KW-0560">Oxidoreductase</keyword>
<evidence type="ECO:0000313" key="3">
    <source>
        <dbReference type="EMBL" id="ANE41513.1"/>
    </source>
</evidence>
<dbReference type="AlphaFoldDB" id="A0A172T3T8"/>
<reference evidence="4" key="2">
    <citation type="journal article" date="2020" name="mSystems">
        <title>Genome- and Community-Level Interaction Insights into Carbon Utilization and Element Cycling Functions of Hydrothermarchaeota in Hydrothermal Sediment.</title>
        <authorList>
            <person name="Zhou Z."/>
            <person name="Liu Y."/>
            <person name="Xu W."/>
            <person name="Pan J."/>
            <person name="Luo Z.H."/>
            <person name="Li M."/>
        </authorList>
    </citation>
    <scope>NUCLEOTIDE SEQUENCE [LARGE SCALE GENOMIC DNA]</scope>
    <source>
        <strain evidence="5">SpSt-604</strain>
        <strain evidence="4">SpSt-640</strain>
    </source>
</reference>
<name>A0A172T3T8_FERPE</name>
<dbReference type="KEGG" id="fng:JM64_05725"/>